<evidence type="ECO:0000313" key="1">
    <source>
        <dbReference type="EMBL" id="CAG9334736.1"/>
    </source>
</evidence>
<dbReference type="EMBL" id="CAJZBQ010000059">
    <property type="protein sequence ID" value="CAG9334736.1"/>
    <property type="molecule type" value="Genomic_DNA"/>
</dbReference>
<sequence length="82" mass="9814">MDKILNFLASDIKVFFSHSRFIFFIWNIYCSNDRNQLNQVWVKETKPHFGLVILLSNIPFLLERSPEFLRSWICKNVIQCCS</sequence>
<organism evidence="1 2">
    <name type="scientific">Blepharisma stoltei</name>
    <dbReference type="NCBI Taxonomy" id="1481888"/>
    <lineage>
        <taxon>Eukaryota</taxon>
        <taxon>Sar</taxon>
        <taxon>Alveolata</taxon>
        <taxon>Ciliophora</taxon>
        <taxon>Postciliodesmatophora</taxon>
        <taxon>Heterotrichea</taxon>
        <taxon>Heterotrichida</taxon>
        <taxon>Blepharismidae</taxon>
        <taxon>Blepharisma</taxon>
    </lineage>
</organism>
<proteinExistence type="predicted"/>
<keyword evidence="2" id="KW-1185">Reference proteome</keyword>
<dbReference type="AlphaFoldDB" id="A0AAU9K9U7"/>
<accession>A0AAU9K9U7</accession>
<protein>
    <recommendedName>
        <fullName evidence="3">Maturase K</fullName>
    </recommendedName>
</protein>
<comment type="caution">
    <text evidence="1">The sequence shown here is derived from an EMBL/GenBank/DDBJ whole genome shotgun (WGS) entry which is preliminary data.</text>
</comment>
<gene>
    <name evidence="1" type="ORF">BSTOLATCC_MIC62274</name>
</gene>
<evidence type="ECO:0008006" key="3">
    <source>
        <dbReference type="Google" id="ProtNLM"/>
    </source>
</evidence>
<evidence type="ECO:0000313" key="2">
    <source>
        <dbReference type="Proteomes" id="UP001162131"/>
    </source>
</evidence>
<reference evidence="1" key="1">
    <citation type="submission" date="2021-09" db="EMBL/GenBank/DDBJ databases">
        <authorList>
            <consortium name="AG Swart"/>
            <person name="Singh M."/>
            <person name="Singh A."/>
            <person name="Seah K."/>
            <person name="Emmerich C."/>
        </authorList>
    </citation>
    <scope>NUCLEOTIDE SEQUENCE</scope>
    <source>
        <strain evidence="1">ATCC30299</strain>
    </source>
</reference>
<name>A0AAU9K9U7_9CILI</name>
<dbReference type="Proteomes" id="UP001162131">
    <property type="component" value="Unassembled WGS sequence"/>
</dbReference>